<evidence type="ECO:0000256" key="1">
    <source>
        <dbReference type="ARBA" id="ARBA00009353"/>
    </source>
</evidence>
<dbReference type="Pfam" id="PF08338">
    <property type="entry name" value="DUF1731"/>
    <property type="match status" value="1"/>
</dbReference>
<dbReference type="Proteomes" id="UP000315215">
    <property type="component" value="Chromosome"/>
</dbReference>
<feature type="domain" description="DUF1731" evidence="3">
    <location>
        <begin position="246"/>
        <end position="292"/>
    </location>
</feature>
<dbReference type="SUPFAM" id="SSF51735">
    <property type="entry name" value="NAD(P)-binding Rossmann-fold domains"/>
    <property type="match status" value="1"/>
</dbReference>
<dbReference type="InterPro" id="IPR036291">
    <property type="entry name" value="NAD(P)-bd_dom_sf"/>
</dbReference>
<evidence type="ECO:0000259" key="2">
    <source>
        <dbReference type="Pfam" id="PF01370"/>
    </source>
</evidence>
<protein>
    <submittedName>
        <fullName evidence="4">TIGR01777 family protein</fullName>
    </submittedName>
</protein>
<evidence type="ECO:0000313" key="5">
    <source>
        <dbReference type="Proteomes" id="UP000315215"/>
    </source>
</evidence>
<dbReference type="RefSeq" id="WP_143892123.1">
    <property type="nucleotide sequence ID" value="NZ_CP041666.1"/>
</dbReference>
<proteinExistence type="inferred from homology"/>
<dbReference type="InterPro" id="IPR013549">
    <property type="entry name" value="DUF1731"/>
</dbReference>
<organism evidence="4 5">
    <name type="scientific">Radiobacillus deserti</name>
    <dbReference type="NCBI Taxonomy" id="2594883"/>
    <lineage>
        <taxon>Bacteria</taxon>
        <taxon>Bacillati</taxon>
        <taxon>Bacillota</taxon>
        <taxon>Bacilli</taxon>
        <taxon>Bacillales</taxon>
        <taxon>Bacillaceae</taxon>
        <taxon>Radiobacillus</taxon>
    </lineage>
</organism>
<sequence>MNILISGGTGFVGKKLTKALLQKGNQVFILTRSPQQHASTSDIQYISWESIHGLPALDAVVNLAGESLFGRWTSAKKEKILASRINVTEALVSFIKESKQKPKVLVNASAIGFYGTSKQATFTENITTPGSDFLAQVVQQWENAASQAENLGVRTVYARFGVILGNEGSLPLMALPFRLFAGGKVGSGEQWMSWVHIDDVIGLIQFALEQNQVRGPLNVTAPHPLRNEELSKELATALNRPYWLPAPSFALKLMLGKMSTLVLDGQKVLPAVAEEHGYTFQYPYVRSALQAIFGK</sequence>
<dbReference type="InterPro" id="IPR001509">
    <property type="entry name" value="Epimerase_deHydtase"/>
</dbReference>
<dbReference type="Pfam" id="PF01370">
    <property type="entry name" value="Epimerase"/>
    <property type="match status" value="1"/>
</dbReference>
<dbReference type="EMBL" id="CP041666">
    <property type="protein sequence ID" value="QDP39373.1"/>
    <property type="molecule type" value="Genomic_DNA"/>
</dbReference>
<reference evidence="4 5" key="1">
    <citation type="submission" date="2019-07" db="EMBL/GenBank/DDBJ databases">
        <authorList>
            <person name="Li J."/>
        </authorList>
    </citation>
    <scope>NUCLEOTIDE SEQUENCE [LARGE SCALE GENOMIC DNA]</scope>
    <source>
        <strain evidence="4 5">TKL69</strain>
    </source>
</reference>
<feature type="domain" description="NAD-dependent epimerase/dehydratase" evidence="2">
    <location>
        <begin position="3"/>
        <end position="212"/>
    </location>
</feature>
<dbReference type="NCBIfam" id="TIGR01777">
    <property type="entry name" value="yfcH"/>
    <property type="match status" value="1"/>
</dbReference>
<dbReference type="AlphaFoldDB" id="A0A516KD76"/>
<dbReference type="Gene3D" id="3.40.50.720">
    <property type="entry name" value="NAD(P)-binding Rossmann-like Domain"/>
    <property type="match status" value="1"/>
</dbReference>
<name>A0A516KD76_9BACI</name>
<evidence type="ECO:0000313" key="4">
    <source>
        <dbReference type="EMBL" id="QDP39373.1"/>
    </source>
</evidence>
<keyword evidence="5" id="KW-1185">Reference proteome</keyword>
<comment type="similarity">
    <text evidence="1">Belongs to the NAD(P)-dependent epimerase/dehydratase family. SDR39U1 subfamily.</text>
</comment>
<dbReference type="InterPro" id="IPR010099">
    <property type="entry name" value="SDR39U1"/>
</dbReference>
<gene>
    <name evidence="4" type="ORF">FN924_03710</name>
</gene>
<dbReference type="PANTHER" id="PTHR11092:SF0">
    <property type="entry name" value="EPIMERASE FAMILY PROTEIN SDR39U1"/>
    <property type="match status" value="1"/>
</dbReference>
<dbReference type="OrthoDB" id="9801773at2"/>
<dbReference type="PANTHER" id="PTHR11092">
    <property type="entry name" value="SUGAR NUCLEOTIDE EPIMERASE RELATED"/>
    <property type="match status" value="1"/>
</dbReference>
<accession>A0A516KD76</accession>
<dbReference type="KEGG" id="aqt:FN924_03710"/>
<evidence type="ECO:0000259" key="3">
    <source>
        <dbReference type="Pfam" id="PF08338"/>
    </source>
</evidence>
<dbReference type="CDD" id="cd05242">
    <property type="entry name" value="SDR_a8"/>
    <property type="match status" value="1"/>
</dbReference>